<evidence type="ECO:0000256" key="2">
    <source>
        <dbReference type="ARBA" id="ARBA00010869"/>
    </source>
</evidence>
<evidence type="ECO:0000313" key="8">
    <source>
        <dbReference type="EMBL" id="RDW68314.1"/>
    </source>
</evidence>
<comment type="cofactor">
    <cofactor evidence="1">
        <name>pyridoxal 5'-phosphate</name>
        <dbReference type="ChEBI" id="CHEBI:597326"/>
    </cofactor>
</comment>
<dbReference type="InterPro" id="IPR001926">
    <property type="entry name" value="TrpB-like_PALP"/>
</dbReference>
<reference evidence="8 9" key="1">
    <citation type="journal article" date="2018" name="IMA Fungus">
        <title>IMA Genome-F 9: Draft genome sequence of Annulohypoxylon stygium, Aspergillus mulundensis, Berkeleyomyces basicola (syn. Thielaviopsis basicola), Ceratocystis smalleyi, two Cercospora beticola strains, Coleophoma cylindrospora, Fusarium fracticaudum, Phialophora cf. hyalina, and Morchella septimelata.</title>
        <authorList>
            <person name="Wingfield B.D."/>
            <person name="Bills G.F."/>
            <person name="Dong Y."/>
            <person name="Huang W."/>
            <person name="Nel W.J."/>
            <person name="Swalarsk-Parry B.S."/>
            <person name="Vaghefi N."/>
            <person name="Wilken P.M."/>
            <person name="An Z."/>
            <person name="de Beer Z.W."/>
            <person name="De Vos L."/>
            <person name="Chen L."/>
            <person name="Duong T.A."/>
            <person name="Gao Y."/>
            <person name="Hammerbacher A."/>
            <person name="Kikkert J.R."/>
            <person name="Li Y."/>
            <person name="Li H."/>
            <person name="Li K."/>
            <person name="Li Q."/>
            <person name="Liu X."/>
            <person name="Ma X."/>
            <person name="Naidoo K."/>
            <person name="Pethybridge S.J."/>
            <person name="Sun J."/>
            <person name="Steenkamp E.T."/>
            <person name="van der Nest M.A."/>
            <person name="van Wyk S."/>
            <person name="Wingfield M.J."/>
            <person name="Xiong C."/>
            <person name="Yue Q."/>
            <person name="Zhang X."/>
        </authorList>
    </citation>
    <scope>NUCLEOTIDE SEQUENCE [LARGE SCALE GENOMIC DNA]</scope>
    <source>
        <strain evidence="8 9">BP5796</strain>
    </source>
</reference>
<organism evidence="8 9">
    <name type="scientific">Coleophoma crateriformis</name>
    <dbReference type="NCBI Taxonomy" id="565419"/>
    <lineage>
        <taxon>Eukaryota</taxon>
        <taxon>Fungi</taxon>
        <taxon>Dikarya</taxon>
        <taxon>Ascomycota</taxon>
        <taxon>Pezizomycotina</taxon>
        <taxon>Leotiomycetes</taxon>
        <taxon>Helotiales</taxon>
        <taxon>Dermateaceae</taxon>
        <taxon>Coleophoma</taxon>
    </lineage>
</organism>
<dbReference type="GO" id="GO:0003941">
    <property type="term" value="F:L-serine ammonia-lyase activity"/>
    <property type="evidence" value="ECO:0007669"/>
    <property type="project" value="UniProtKB-EC"/>
</dbReference>
<comment type="similarity">
    <text evidence="2">Belongs to the serine/threonine dehydratase family.</text>
</comment>
<dbReference type="PANTHER" id="PTHR48078">
    <property type="entry name" value="THREONINE DEHYDRATASE, MITOCHONDRIAL-RELATED"/>
    <property type="match status" value="1"/>
</dbReference>
<dbReference type="Proteomes" id="UP000256328">
    <property type="component" value="Unassembled WGS sequence"/>
</dbReference>
<comment type="catalytic activity">
    <reaction evidence="6">
        <text>L-serine = pyruvate + NH4(+)</text>
        <dbReference type="Rhea" id="RHEA:19169"/>
        <dbReference type="ChEBI" id="CHEBI:15361"/>
        <dbReference type="ChEBI" id="CHEBI:28938"/>
        <dbReference type="ChEBI" id="CHEBI:33384"/>
        <dbReference type="EC" id="4.3.1.17"/>
    </reaction>
</comment>
<comment type="caution">
    <text evidence="8">The sequence shown here is derived from an EMBL/GenBank/DDBJ whole genome shotgun (WGS) entry which is preliminary data.</text>
</comment>
<proteinExistence type="inferred from homology"/>
<dbReference type="SUPFAM" id="SSF53686">
    <property type="entry name" value="Tryptophan synthase beta subunit-like PLP-dependent enzymes"/>
    <property type="match status" value="1"/>
</dbReference>
<evidence type="ECO:0000256" key="3">
    <source>
        <dbReference type="ARBA" id="ARBA00012093"/>
    </source>
</evidence>
<dbReference type="GO" id="GO:0004794">
    <property type="term" value="F:threonine deaminase activity"/>
    <property type="evidence" value="ECO:0007669"/>
    <property type="project" value="TreeGrafter"/>
</dbReference>
<keyword evidence="5" id="KW-0456">Lyase</keyword>
<keyword evidence="9" id="KW-1185">Reference proteome</keyword>
<dbReference type="GO" id="GO:0006567">
    <property type="term" value="P:L-threonine catabolic process"/>
    <property type="evidence" value="ECO:0007669"/>
    <property type="project" value="TreeGrafter"/>
</dbReference>
<evidence type="ECO:0000256" key="5">
    <source>
        <dbReference type="ARBA" id="ARBA00023239"/>
    </source>
</evidence>
<dbReference type="EC" id="4.3.1.17" evidence="3"/>
<gene>
    <name evidence="8" type="ORF">BP5796_08971</name>
</gene>
<dbReference type="GO" id="GO:0009097">
    <property type="term" value="P:isoleucine biosynthetic process"/>
    <property type="evidence" value="ECO:0007669"/>
    <property type="project" value="TreeGrafter"/>
</dbReference>
<dbReference type="InterPro" id="IPR036052">
    <property type="entry name" value="TrpB-like_PALP_sf"/>
</dbReference>
<name>A0A3D8R3C3_9HELO</name>
<sequence>MGSVQQPKSSLPWVETPLIESRPLSEAAGCLRGRSSPGMYFWSKSLRRADADQFRGIGNYVIQRLNSLPDEVTSPRHFYCVSGGNAGLACIVAATSLGHKATIIVASTCHASTIKRLYSMGASAVITYGKNLAEADAYLKNTILKDDPLGIYVPPFDHEDIWAGNATVMQEIGWQMDHADAVICSVGGGGLLCGVVEGLGRLGWNDTEVVAVETAGADSLAHSLRAGANMTLPGITSAATSLGCVRVAEKAYEYSAAPGGAVRSIVLTDAEAAAACVRFADEERTMLELACGVNIAVIYKGILKQVLHRKLMPESKVVVILCGGSNVTLEILEGWREQHGGMFDEK</sequence>
<dbReference type="InterPro" id="IPR050147">
    <property type="entry name" value="Ser/Thr_Dehydratase"/>
</dbReference>
<dbReference type="Pfam" id="PF00291">
    <property type="entry name" value="PALP"/>
    <property type="match status" value="1"/>
</dbReference>
<evidence type="ECO:0000256" key="4">
    <source>
        <dbReference type="ARBA" id="ARBA00022898"/>
    </source>
</evidence>
<accession>A0A3D8R3C3</accession>
<dbReference type="EMBL" id="PDLN01000013">
    <property type="protein sequence ID" value="RDW68314.1"/>
    <property type="molecule type" value="Genomic_DNA"/>
</dbReference>
<evidence type="ECO:0000256" key="1">
    <source>
        <dbReference type="ARBA" id="ARBA00001933"/>
    </source>
</evidence>
<evidence type="ECO:0000256" key="6">
    <source>
        <dbReference type="ARBA" id="ARBA00049406"/>
    </source>
</evidence>
<dbReference type="AlphaFoldDB" id="A0A3D8R3C3"/>
<dbReference type="Gene3D" id="3.40.50.1100">
    <property type="match status" value="2"/>
</dbReference>
<evidence type="ECO:0000259" key="7">
    <source>
        <dbReference type="Pfam" id="PF00291"/>
    </source>
</evidence>
<dbReference type="PANTHER" id="PTHR48078:SF2">
    <property type="entry name" value="CATABOLIC L-SERINE_THREONINE DEHYDRATASE"/>
    <property type="match status" value="1"/>
</dbReference>
<feature type="domain" description="Tryptophan synthase beta chain-like PALP" evidence="7">
    <location>
        <begin position="16"/>
        <end position="323"/>
    </location>
</feature>
<dbReference type="GO" id="GO:0006565">
    <property type="term" value="P:L-serine catabolic process"/>
    <property type="evidence" value="ECO:0007669"/>
    <property type="project" value="TreeGrafter"/>
</dbReference>
<dbReference type="OrthoDB" id="7773036at2759"/>
<evidence type="ECO:0000313" key="9">
    <source>
        <dbReference type="Proteomes" id="UP000256328"/>
    </source>
</evidence>
<protein>
    <recommendedName>
        <fullName evidence="3">L-serine ammonia-lyase</fullName>
        <ecNumber evidence="3">4.3.1.17</ecNumber>
    </recommendedName>
</protein>
<keyword evidence="4" id="KW-0663">Pyridoxal phosphate</keyword>